<gene>
    <name evidence="2" type="ORF">NE535_11110</name>
</gene>
<feature type="signal peptide" evidence="1">
    <location>
        <begin position="1"/>
        <end position="23"/>
    </location>
</feature>
<dbReference type="InterPro" id="IPR043749">
    <property type="entry name" value="DUF5694"/>
</dbReference>
<evidence type="ECO:0000313" key="2">
    <source>
        <dbReference type="EMBL" id="MCT7942341.1"/>
    </source>
</evidence>
<feature type="chain" id="PRO_5040735733" evidence="1">
    <location>
        <begin position="24"/>
        <end position="267"/>
    </location>
</feature>
<reference evidence="2" key="1">
    <citation type="journal article" date="2023" name="Int. J. Syst. Evol. Microbiol.">
        <title>&lt;i&gt;Shewanella septentrionalis&lt;/i&gt; sp. nov. and &lt;i&gt;Shewanella holmiensis&lt;/i&gt; sp. nov., isolated from Baltic Sea water and sediments.</title>
        <authorList>
            <person name="Martin-Rodriguez A.J."/>
            <person name="Thorell K."/>
            <person name="Joffre E."/>
            <person name="Jensie-Markopoulos S."/>
            <person name="Moore E.R.B."/>
            <person name="Sjoling A."/>
        </authorList>
    </citation>
    <scope>NUCLEOTIDE SEQUENCE</scope>
    <source>
        <strain evidence="2">SP1S2-7</strain>
    </source>
</reference>
<protein>
    <submittedName>
        <fullName evidence="2">DUF5694 domain-containing protein</fullName>
    </submittedName>
</protein>
<sequence length="267" mass="29569">MKKISALVCLATTLLIGAQTVRAEEPAQIMLLGTFHFTNPGLDTVKTSVLDVTSADSQQYLQTFSQKLAKDFTPTDVLLECPISFQGKLDEQYQQYLKGEFTLPVNESYQLGFRVAKAAGGSAVRCFDEQEIHWNAEQLFEQMPTKAPAIQAAFDTLIAEVTAQSNEMHQTLSLAGVLRAMNSEQQYRLNQSIYLLSNEVGAGDNFVGADASASWWHRNFRMYANIQLAASPSKRVLVIAGQGHIAVIKDFLANDTQRKAVFVDSFF</sequence>
<dbReference type="Proteomes" id="UP001155546">
    <property type="component" value="Unassembled WGS sequence"/>
</dbReference>
<keyword evidence="1" id="KW-0732">Signal</keyword>
<dbReference type="Pfam" id="PF18950">
    <property type="entry name" value="DUF5694"/>
    <property type="match status" value="1"/>
</dbReference>
<dbReference type="AlphaFoldDB" id="A0A9X2WNF6"/>
<dbReference type="RefSeq" id="WP_261298712.1">
    <property type="nucleotide sequence ID" value="NZ_JAMTCD010000013.1"/>
</dbReference>
<organism evidence="2 3">
    <name type="scientific">Shewanella holmiensis</name>
    <dbReference type="NCBI Taxonomy" id="2952222"/>
    <lineage>
        <taxon>Bacteria</taxon>
        <taxon>Pseudomonadati</taxon>
        <taxon>Pseudomonadota</taxon>
        <taxon>Gammaproteobacteria</taxon>
        <taxon>Alteromonadales</taxon>
        <taxon>Shewanellaceae</taxon>
        <taxon>Shewanella</taxon>
    </lineage>
</organism>
<name>A0A9X2WNF6_9GAMM</name>
<proteinExistence type="predicted"/>
<accession>A0A9X2WNF6</accession>
<evidence type="ECO:0000256" key="1">
    <source>
        <dbReference type="SAM" id="SignalP"/>
    </source>
</evidence>
<keyword evidence="3" id="KW-1185">Reference proteome</keyword>
<dbReference type="EMBL" id="JAMTCD010000013">
    <property type="protein sequence ID" value="MCT7942341.1"/>
    <property type="molecule type" value="Genomic_DNA"/>
</dbReference>
<evidence type="ECO:0000313" key="3">
    <source>
        <dbReference type="Proteomes" id="UP001155546"/>
    </source>
</evidence>
<comment type="caution">
    <text evidence="2">The sequence shown here is derived from an EMBL/GenBank/DDBJ whole genome shotgun (WGS) entry which is preliminary data.</text>
</comment>